<evidence type="ECO:0000256" key="6">
    <source>
        <dbReference type="SAM" id="Phobius"/>
    </source>
</evidence>
<dbReference type="PANTHER" id="PTHR13887">
    <property type="entry name" value="GLUTATHIONE S-TRANSFERASE KAPPA"/>
    <property type="match status" value="1"/>
</dbReference>
<keyword evidence="6" id="KW-0472">Membrane</keyword>
<dbReference type="InterPro" id="IPR012336">
    <property type="entry name" value="Thioredoxin-like_fold"/>
</dbReference>
<comment type="similarity">
    <text evidence="1">Belongs to the thioredoxin family. DsbA subfamily.</text>
</comment>
<reference evidence="8 9" key="1">
    <citation type="submission" date="2024-10" db="EMBL/GenBank/DDBJ databases">
        <title>The Natural Products Discovery Center: Release of the First 8490 Sequenced Strains for Exploring Actinobacteria Biosynthetic Diversity.</title>
        <authorList>
            <person name="Kalkreuter E."/>
            <person name="Kautsar S.A."/>
            <person name="Yang D."/>
            <person name="Bader C.D."/>
            <person name="Teijaro C.N."/>
            <person name="Fluegel L."/>
            <person name="Davis C.M."/>
            <person name="Simpson J.R."/>
            <person name="Lauterbach L."/>
            <person name="Steele A.D."/>
            <person name="Gui C."/>
            <person name="Meng S."/>
            <person name="Li G."/>
            <person name="Viehrig K."/>
            <person name="Ye F."/>
            <person name="Su P."/>
            <person name="Kiefer A.F."/>
            <person name="Nichols A."/>
            <person name="Cepeda A.J."/>
            <person name="Yan W."/>
            <person name="Fan B."/>
            <person name="Jiang Y."/>
            <person name="Adhikari A."/>
            <person name="Zheng C.-J."/>
            <person name="Schuster L."/>
            <person name="Cowan T.M."/>
            <person name="Smanski M.J."/>
            <person name="Chevrette M.G."/>
            <person name="De Carvalho L.P.S."/>
            <person name="Shen B."/>
        </authorList>
    </citation>
    <scope>NUCLEOTIDE SEQUENCE [LARGE SCALE GENOMIC DNA]</scope>
    <source>
        <strain evidence="8 9">NPDC049639</strain>
    </source>
</reference>
<keyword evidence="5" id="KW-0676">Redox-active center</keyword>
<evidence type="ECO:0000313" key="9">
    <source>
        <dbReference type="Proteomes" id="UP001612915"/>
    </source>
</evidence>
<dbReference type="EMBL" id="JBITLV010000006">
    <property type="protein sequence ID" value="MFI7588928.1"/>
    <property type="molecule type" value="Genomic_DNA"/>
</dbReference>
<dbReference type="RefSeq" id="WP_398283121.1">
    <property type="nucleotide sequence ID" value="NZ_JBITLV010000006.1"/>
</dbReference>
<proteinExistence type="inferred from homology"/>
<protein>
    <submittedName>
        <fullName evidence="8">DsbA family protein</fullName>
    </submittedName>
</protein>
<dbReference type="Gene3D" id="3.40.30.10">
    <property type="entry name" value="Glutaredoxin"/>
    <property type="match status" value="1"/>
</dbReference>
<feature type="transmembrane region" description="Helical" evidence="6">
    <location>
        <begin position="40"/>
        <end position="60"/>
    </location>
</feature>
<evidence type="ECO:0000256" key="2">
    <source>
        <dbReference type="ARBA" id="ARBA00022729"/>
    </source>
</evidence>
<evidence type="ECO:0000313" key="8">
    <source>
        <dbReference type="EMBL" id="MFI7588928.1"/>
    </source>
</evidence>
<dbReference type="PANTHER" id="PTHR13887:SF14">
    <property type="entry name" value="DISULFIDE BOND FORMATION PROTEIN D"/>
    <property type="match status" value="1"/>
</dbReference>
<keyword evidence="9" id="KW-1185">Reference proteome</keyword>
<keyword evidence="6" id="KW-0812">Transmembrane</keyword>
<evidence type="ECO:0000256" key="1">
    <source>
        <dbReference type="ARBA" id="ARBA00005791"/>
    </source>
</evidence>
<sequence>MSSPTGQNLTKKQRVQLSREQKAAKLRAEAARKRAQQRTLYVSVAVLAVLAVLIGVFVIVQNAQRDTTAASAAPPANIGSGNSFVVGNADAKVTLVAYEDFMCPYCGQFERTNRAQINAWVKDGTLKVEYRPIAFLDGSSTTKYSTRALNAAAAVENSSPTAFPKFHELLFENQPEEGSAGLSDAELAKLAGEAGADEDAVATALKNKTYEAWVAKATEDSSKAGISGTPTLLVNGTKLNGFDAATVKQAVDAAAAAAK</sequence>
<keyword evidence="4" id="KW-1015">Disulfide bond</keyword>
<organism evidence="8 9">
    <name type="scientific">Spongisporangium articulatum</name>
    <dbReference type="NCBI Taxonomy" id="3362603"/>
    <lineage>
        <taxon>Bacteria</taxon>
        <taxon>Bacillati</taxon>
        <taxon>Actinomycetota</taxon>
        <taxon>Actinomycetes</taxon>
        <taxon>Kineosporiales</taxon>
        <taxon>Kineosporiaceae</taxon>
        <taxon>Spongisporangium</taxon>
    </lineage>
</organism>
<keyword evidence="2" id="KW-0732">Signal</keyword>
<dbReference type="Proteomes" id="UP001612915">
    <property type="component" value="Unassembled WGS sequence"/>
</dbReference>
<gene>
    <name evidence="8" type="ORF">ACIB24_17830</name>
</gene>
<evidence type="ECO:0000259" key="7">
    <source>
        <dbReference type="Pfam" id="PF13462"/>
    </source>
</evidence>
<name>A0ABW8ARC0_9ACTN</name>
<comment type="caution">
    <text evidence="8">The sequence shown here is derived from an EMBL/GenBank/DDBJ whole genome shotgun (WGS) entry which is preliminary data.</text>
</comment>
<feature type="domain" description="Thioredoxin-like fold" evidence="7">
    <location>
        <begin position="81"/>
        <end position="252"/>
    </location>
</feature>
<evidence type="ECO:0000256" key="5">
    <source>
        <dbReference type="ARBA" id="ARBA00023284"/>
    </source>
</evidence>
<dbReference type="InterPro" id="IPR036249">
    <property type="entry name" value="Thioredoxin-like_sf"/>
</dbReference>
<evidence type="ECO:0000256" key="3">
    <source>
        <dbReference type="ARBA" id="ARBA00023002"/>
    </source>
</evidence>
<keyword evidence="6" id="KW-1133">Transmembrane helix</keyword>
<accession>A0ABW8ARC0</accession>
<dbReference type="Pfam" id="PF13462">
    <property type="entry name" value="Thioredoxin_4"/>
    <property type="match status" value="1"/>
</dbReference>
<evidence type="ECO:0000256" key="4">
    <source>
        <dbReference type="ARBA" id="ARBA00023157"/>
    </source>
</evidence>
<keyword evidence="3" id="KW-0560">Oxidoreductase</keyword>
<dbReference type="SUPFAM" id="SSF52833">
    <property type="entry name" value="Thioredoxin-like"/>
    <property type="match status" value="1"/>
</dbReference>